<evidence type="ECO:0000313" key="1">
    <source>
        <dbReference type="EMBL" id="MCQ9121557.1"/>
    </source>
</evidence>
<dbReference type="RefSeq" id="WP_256891896.1">
    <property type="nucleotide sequence ID" value="NZ_JALJCU010000021.1"/>
</dbReference>
<gene>
    <name evidence="1" type="ORF">MUU45_001105</name>
</gene>
<organism evidence="1 2">
    <name type="scientific">Rodentibacter pneumotropicus</name>
    <dbReference type="NCBI Taxonomy" id="758"/>
    <lineage>
        <taxon>Bacteria</taxon>
        <taxon>Pseudomonadati</taxon>
        <taxon>Pseudomonadota</taxon>
        <taxon>Gammaproteobacteria</taxon>
        <taxon>Pasteurellales</taxon>
        <taxon>Pasteurellaceae</taxon>
        <taxon>Rodentibacter</taxon>
    </lineage>
</organism>
<accession>A0AAW5LDQ0</accession>
<dbReference type="AlphaFoldDB" id="A0AAW5LDQ0"/>
<proteinExistence type="predicted"/>
<evidence type="ECO:0000313" key="2">
    <source>
        <dbReference type="Proteomes" id="UP001206350"/>
    </source>
</evidence>
<comment type="caution">
    <text evidence="1">The sequence shown here is derived from an EMBL/GenBank/DDBJ whole genome shotgun (WGS) entry which is preliminary data.</text>
</comment>
<sequence>MAKTNKNQPVDMMFAYNVAKDIANLENEVEALKNQPAPQVMEVGSELVATDNAVYRQVKNLANIKLVQTGYRDGIFWYGDRPNDGYWLDPFTQQVYLRRDGQDSEVALPSPELVSRLNISYRFDQFGELMGYPLSDDNHVLNMDFEEFKKISIEVGIFTFENLNNKQKTAGLFNLTSAGESFKLYYLGVEVYSGIIEDGGSESNG</sequence>
<protein>
    <submittedName>
        <fullName evidence="1">Uncharacterized protein</fullName>
    </submittedName>
</protein>
<dbReference type="Proteomes" id="UP001206350">
    <property type="component" value="Unassembled WGS sequence"/>
</dbReference>
<reference evidence="1 2" key="1">
    <citation type="journal article" date="2022" name="Microbiol. Spectr.">
        <title>Microbiota of the Pregnant Mouse: Characterization of the Bacterial Communities in the Oral Cavity, Lung, Intestine, and Vagina through Culture and DNA Sequencing.</title>
        <authorList>
            <person name="Greenberg J.M."/>
            <person name="Romero R."/>
            <person name="Winters A.D."/>
            <person name="Galaz J."/>
            <person name="Garcia-Flores V."/>
            <person name="Arenas-Hernandez M."/>
            <person name="Panzer J."/>
            <person name="Shaffer Z."/>
            <person name="Kracht D.J."/>
            <person name="Gomez-Lopez N."/>
            <person name="Theis K.R."/>
        </authorList>
    </citation>
    <scope>NUCLEOTIDE SEQUENCE [LARGE SCALE GENOMIC DNA]</scope>
    <source>
        <strain evidence="1 2">MAC-C1-H1</strain>
    </source>
</reference>
<keyword evidence="2" id="KW-1185">Reference proteome</keyword>
<dbReference type="EMBL" id="JALJCU010000021">
    <property type="protein sequence ID" value="MCQ9121557.1"/>
    <property type="molecule type" value="Genomic_DNA"/>
</dbReference>
<name>A0AAW5LDQ0_9PAST</name>